<reference evidence="10" key="1">
    <citation type="submission" date="2012-11" db="EMBL/GenBank/DDBJ databases">
        <title>Dependencies among metagenomic species, viruses, plasmids and units of genetic variation.</title>
        <authorList>
            <person name="Nielsen H.B."/>
            <person name="Almeida M."/>
            <person name="Juncker A.S."/>
            <person name="Rasmussen S."/>
            <person name="Li J."/>
            <person name="Sunagawa S."/>
            <person name="Plichta D."/>
            <person name="Gautier L."/>
            <person name="Le Chatelier E."/>
            <person name="Peletier E."/>
            <person name="Bonde I."/>
            <person name="Nielsen T."/>
            <person name="Manichanh C."/>
            <person name="Arumugam M."/>
            <person name="Batto J."/>
            <person name="Santos M.B.Q.D."/>
            <person name="Blom N."/>
            <person name="Borruel N."/>
            <person name="Burgdorf K.S."/>
            <person name="Boumezbeur F."/>
            <person name="Casellas F."/>
            <person name="Dore J."/>
            <person name="Guarner F."/>
            <person name="Hansen T."/>
            <person name="Hildebrand F."/>
            <person name="Kaas R.S."/>
            <person name="Kennedy S."/>
            <person name="Kristiansen K."/>
            <person name="Kultima J.R."/>
            <person name="Leonard P."/>
            <person name="Levenez F."/>
            <person name="Lund O."/>
            <person name="Moumen B."/>
            <person name="Le Paslier D."/>
            <person name="Pons N."/>
            <person name="Pedersen O."/>
            <person name="Prifti E."/>
            <person name="Qin J."/>
            <person name="Raes J."/>
            <person name="Tap J."/>
            <person name="Tims S."/>
            <person name="Ussery D.W."/>
            <person name="Yamada T."/>
            <person name="MetaHit consortium"/>
            <person name="Renault P."/>
            <person name="Sicheritz-Ponten T."/>
            <person name="Bork P."/>
            <person name="Wang J."/>
            <person name="Brunak S."/>
            <person name="Ehrlich S.D."/>
        </authorList>
    </citation>
    <scope>NUCLEOTIDE SEQUENCE [LARGE SCALE GENOMIC DNA]</scope>
</reference>
<comment type="subcellular location">
    <subcellularLocation>
        <location evidence="1 9">Cell membrane</location>
        <topology evidence="1 9">Single-pass membrane protein</topology>
    </subcellularLocation>
</comment>
<evidence type="ECO:0000256" key="1">
    <source>
        <dbReference type="ARBA" id="ARBA00004162"/>
    </source>
</evidence>
<evidence type="ECO:0000256" key="4">
    <source>
        <dbReference type="ARBA" id="ARBA00022692"/>
    </source>
</evidence>
<dbReference type="EMBL" id="CBKE010000135">
    <property type="protein sequence ID" value="CDF04757.1"/>
    <property type="molecule type" value="Genomic_DNA"/>
</dbReference>
<dbReference type="NCBIfam" id="NF011430">
    <property type="entry name" value="PRK14861.1"/>
    <property type="match status" value="1"/>
</dbReference>
<dbReference type="InterPro" id="IPR006312">
    <property type="entry name" value="TatA/E"/>
</dbReference>
<dbReference type="HAMAP" id="MF_00236">
    <property type="entry name" value="TatA_E"/>
    <property type="match status" value="1"/>
</dbReference>
<dbReference type="InterPro" id="IPR003369">
    <property type="entry name" value="TatA/B/E"/>
</dbReference>
<keyword evidence="5 9" id="KW-0653">Protein transport</keyword>
<dbReference type="AlphaFoldDB" id="R7MY42"/>
<dbReference type="GO" id="GO:0033281">
    <property type="term" value="C:TAT protein transport complex"/>
    <property type="evidence" value="ECO:0007669"/>
    <property type="project" value="UniProtKB-UniRule"/>
</dbReference>
<evidence type="ECO:0000256" key="2">
    <source>
        <dbReference type="ARBA" id="ARBA00022448"/>
    </source>
</evidence>
<comment type="similarity">
    <text evidence="9">Belongs to the TatA/E family.</text>
</comment>
<keyword evidence="8 9" id="KW-0472">Membrane</keyword>
<evidence type="ECO:0000256" key="5">
    <source>
        <dbReference type="ARBA" id="ARBA00022927"/>
    </source>
</evidence>
<sequence length="58" mass="6241">MFGLGAPELLLILVIALVVFGPGKLPTIGRALGKSLREFKEAVNTTDVKTDEKNSDEK</sequence>
<dbReference type="GO" id="GO:0008320">
    <property type="term" value="F:protein transmembrane transporter activity"/>
    <property type="evidence" value="ECO:0007669"/>
    <property type="project" value="UniProtKB-UniRule"/>
</dbReference>
<name>R7MY42_MEGEL</name>
<comment type="function">
    <text evidence="9">Part of the twin-arginine translocation (Tat) system that transports large folded proteins containing a characteristic twin-arginine motif in their signal peptide across membranes. TatA could form the protein-conducting channel of the Tat system.</text>
</comment>
<evidence type="ECO:0000256" key="6">
    <source>
        <dbReference type="ARBA" id="ARBA00022989"/>
    </source>
</evidence>
<dbReference type="Pfam" id="PF02416">
    <property type="entry name" value="TatA_B_E"/>
    <property type="match status" value="1"/>
</dbReference>
<dbReference type="PANTHER" id="PTHR42982:SF1">
    <property type="entry name" value="SEC-INDEPENDENT PROTEIN TRANSLOCASE PROTEIN TATA"/>
    <property type="match status" value="1"/>
</dbReference>
<keyword evidence="7 9" id="KW-0811">Translocation</keyword>
<evidence type="ECO:0000256" key="9">
    <source>
        <dbReference type="HAMAP-Rule" id="MF_00236"/>
    </source>
</evidence>
<proteinExistence type="inferred from homology"/>
<evidence type="ECO:0000256" key="7">
    <source>
        <dbReference type="ARBA" id="ARBA00023010"/>
    </source>
</evidence>
<comment type="subunit">
    <text evidence="9">Forms a complex with TatC.</text>
</comment>
<dbReference type="GO" id="GO:0043953">
    <property type="term" value="P:protein transport by the Tat complex"/>
    <property type="evidence" value="ECO:0007669"/>
    <property type="project" value="UniProtKB-UniRule"/>
</dbReference>
<keyword evidence="2 9" id="KW-0813">Transport</keyword>
<evidence type="ECO:0000313" key="11">
    <source>
        <dbReference type="Proteomes" id="UP000017908"/>
    </source>
</evidence>
<evidence type="ECO:0000313" key="10">
    <source>
        <dbReference type="EMBL" id="CDF04757.1"/>
    </source>
</evidence>
<keyword evidence="6 9" id="KW-1133">Transmembrane helix</keyword>
<dbReference type="Gene3D" id="1.20.5.3310">
    <property type="match status" value="1"/>
</dbReference>
<dbReference type="PRINTS" id="PR01506">
    <property type="entry name" value="TATBPROTEIN"/>
</dbReference>
<dbReference type="NCBIfam" id="TIGR01411">
    <property type="entry name" value="tatAE"/>
    <property type="match status" value="1"/>
</dbReference>
<comment type="caution">
    <text evidence="10">The sequence shown here is derived from an EMBL/GenBank/DDBJ whole genome shotgun (WGS) entry which is preliminary data.</text>
</comment>
<organism evidence="10 11">
    <name type="scientific">Megasphaera elsdenii CAG:570</name>
    <dbReference type="NCBI Taxonomy" id="1263087"/>
    <lineage>
        <taxon>Bacteria</taxon>
        <taxon>Bacillati</taxon>
        <taxon>Bacillota</taxon>
        <taxon>Negativicutes</taxon>
        <taxon>Veillonellales</taxon>
        <taxon>Veillonellaceae</taxon>
        <taxon>Megasphaera</taxon>
    </lineage>
</organism>
<dbReference type="Proteomes" id="UP000017908">
    <property type="component" value="Unassembled WGS sequence"/>
</dbReference>
<gene>
    <name evidence="9" type="primary">tatA</name>
    <name evidence="10" type="ORF">BN715_00082</name>
</gene>
<protein>
    <recommendedName>
        <fullName evidence="9">Sec-independent protein translocase protein TatA</fullName>
    </recommendedName>
</protein>
<keyword evidence="3 9" id="KW-1003">Cell membrane</keyword>
<keyword evidence="4 9" id="KW-0812">Transmembrane</keyword>
<dbReference type="PANTHER" id="PTHR42982">
    <property type="entry name" value="SEC-INDEPENDENT PROTEIN TRANSLOCASE PROTEIN TATA"/>
    <property type="match status" value="1"/>
</dbReference>
<accession>R7MY42</accession>
<evidence type="ECO:0000256" key="8">
    <source>
        <dbReference type="ARBA" id="ARBA00023136"/>
    </source>
</evidence>
<evidence type="ECO:0000256" key="3">
    <source>
        <dbReference type="ARBA" id="ARBA00022475"/>
    </source>
</evidence>